<dbReference type="GO" id="GO:0005886">
    <property type="term" value="C:plasma membrane"/>
    <property type="evidence" value="ECO:0007669"/>
    <property type="project" value="UniProtKB-SubCell"/>
</dbReference>
<feature type="transmembrane region" description="Helical" evidence="10">
    <location>
        <begin position="140"/>
        <end position="160"/>
    </location>
</feature>
<dbReference type="GO" id="GO:0015297">
    <property type="term" value="F:antiporter activity"/>
    <property type="evidence" value="ECO:0007669"/>
    <property type="project" value="InterPro"/>
</dbReference>
<keyword evidence="4" id="KW-0813">Transport</keyword>
<proteinExistence type="inferred from homology"/>
<feature type="transmembrane region" description="Helical" evidence="10">
    <location>
        <begin position="322"/>
        <end position="346"/>
    </location>
</feature>
<accession>A0AAX1TM96</accession>
<evidence type="ECO:0000256" key="1">
    <source>
        <dbReference type="ARBA" id="ARBA00004651"/>
    </source>
</evidence>
<dbReference type="GO" id="GO:0042910">
    <property type="term" value="F:xenobiotic transmembrane transporter activity"/>
    <property type="evidence" value="ECO:0007669"/>
    <property type="project" value="InterPro"/>
</dbReference>
<evidence type="ECO:0000256" key="7">
    <source>
        <dbReference type="ARBA" id="ARBA00022989"/>
    </source>
</evidence>
<dbReference type="InterPro" id="IPR002528">
    <property type="entry name" value="MATE_fam"/>
</dbReference>
<dbReference type="PIRSF" id="PIRSF006603">
    <property type="entry name" value="DinF"/>
    <property type="match status" value="1"/>
</dbReference>
<dbReference type="Pfam" id="PF01554">
    <property type="entry name" value="MatE"/>
    <property type="match status" value="2"/>
</dbReference>
<feature type="transmembrane region" description="Helical" evidence="10">
    <location>
        <begin position="198"/>
        <end position="218"/>
    </location>
</feature>
<gene>
    <name evidence="11" type="primary">mepA_13</name>
    <name evidence="11" type="ORF">NCTC12112_02788</name>
</gene>
<dbReference type="NCBIfam" id="TIGR00797">
    <property type="entry name" value="matE"/>
    <property type="match status" value="1"/>
</dbReference>
<dbReference type="GeneID" id="78454060"/>
<dbReference type="GO" id="GO:0046677">
    <property type="term" value="P:response to antibiotic"/>
    <property type="evidence" value="ECO:0007669"/>
    <property type="project" value="UniProtKB-KW"/>
</dbReference>
<keyword evidence="6 10" id="KW-0812">Transmembrane</keyword>
<feature type="transmembrane region" description="Helical" evidence="10">
    <location>
        <begin position="21"/>
        <end position="38"/>
    </location>
</feature>
<dbReference type="Proteomes" id="UP000249008">
    <property type="component" value="Chromosome 1"/>
</dbReference>
<comment type="similarity">
    <text evidence="2">Belongs to the multi antimicrobial extrusion (MATE) (TC 2.A.66.1) family. MepA subfamily.</text>
</comment>
<comment type="subcellular location">
    <subcellularLocation>
        <location evidence="1">Cell membrane</location>
        <topology evidence="1">Multi-pass membrane protein</topology>
    </subcellularLocation>
</comment>
<dbReference type="InterPro" id="IPR045070">
    <property type="entry name" value="MATE_MepA-like"/>
</dbReference>
<dbReference type="InterPro" id="IPR051327">
    <property type="entry name" value="MATE_MepA_subfamily"/>
</dbReference>
<feature type="transmembrane region" description="Helical" evidence="10">
    <location>
        <begin position="238"/>
        <end position="256"/>
    </location>
</feature>
<feature type="transmembrane region" description="Helical" evidence="10">
    <location>
        <begin position="50"/>
        <end position="76"/>
    </location>
</feature>
<dbReference type="AlphaFoldDB" id="A0AAX1TM96"/>
<dbReference type="PANTHER" id="PTHR43823">
    <property type="entry name" value="SPORULATION PROTEIN YKVU"/>
    <property type="match status" value="1"/>
</dbReference>
<dbReference type="KEGG" id="ful:C4N20_04510"/>
<name>A0AAX1TM96_9FUSO</name>
<evidence type="ECO:0000256" key="6">
    <source>
        <dbReference type="ARBA" id="ARBA00022692"/>
    </source>
</evidence>
<keyword evidence="8 10" id="KW-0472">Membrane</keyword>
<dbReference type="RefSeq" id="WP_005980448.1">
    <property type="nucleotide sequence ID" value="NZ_BAABXY010000001.1"/>
</dbReference>
<evidence type="ECO:0000256" key="9">
    <source>
        <dbReference type="ARBA" id="ARBA00023251"/>
    </source>
</evidence>
<evidence type="ECO:0000256" key="8">
    <source>
        <dbReference type="ARBA" id="ARBA00023136"/>
    </source>
</evidence>
<feature type="transmembrane region" description="Helical" evidence="10">
    <location>
        <begin position="391"/>
        <end position="414"/>
    </location>
</feature>
<feature type="transmembrane region" description="Helical" evidence="10">
    <location>
        <begin position="420"/>
        <end position="443"/>
    </location>
</feature>
<evidence type="ECO:0000313" key="11">
    <source>
        <dbReference type="EMBL" id="SQJ12846.1"/>
    </source>
</evidence>
<evidence type="ECO:0000256" key="3">
    <source>
        <dbReference type="ARBA" id="ARBA00022106"/>
    </source>
</evidence>
<reference evidence="11 12" key="1">
    <citation type="submission" date="2018-06" db="EMBL/GenBank/DDBJ databases">
        <authorList>
            <consortium name="Pathogen Informatics"/>
            <person name="Doyle S."/>
        </authorList>
    </citation>
    <scope>NUCLEOTIDE SEQUENCE [LARGE SCALE GENOMIC DNA]</scope>
    <source>
        <strain evidence="11 12">NCTC12112</strain>
    </source>
</reference>
<evidence type="ECO:0000256" key="2">
    <source>
        <dbReference type="ARBA" id="ARBA00008417"/>
    </source>
</evidence>
<feature type="transmembrane region" description="Helical" evidence="10">
    <location>
        <begin position="172"/>
        <end position="192"/>
    </location>
</feature>
<dbReference type="InterPro" id="IPR048279">
    <property type="entry name" value="MdtK-like"/>
</dbReference>
<organism evidence="11 12">
    <name type="scientific">Fusobacterium ulcerans</name>
    <dbReference type="NCBI Taxonomy" id="861"/>
    <lineage>
        <taxon>Bacteria</taxon>
        <taxon>Fusobacteriati</taxon>
        <taxon>Fusobacteriota</taxon>
        <taxon>Fusobacteriia</taxon>
        <taxon>Fusobacteriales</taxon>
        <taxon>Fusobacteriaceae</taxon>
        <taxon>Fusobacterium</taxon>
    </lineage>
</organism>
<feature type="transmembrane region" description="Helical" evidence="10">
    <location>
        <begin position="358"/>
        <end position="379"/>
    </location>
</feature>
<feature type="transmembrane region" description="Helical" evidence="10">
    <location>
        <begin position="276"/>
        <end position="301"/>
    </location>
</feature>
<feature type="transmembrane region" description="Helical" evidence="10">
    <location>
        <begin position="97"/>
        <end position="120"/>
    </location>
</feature>
<dbReference type="CDD" id="cd13143">
    <property type="entry name" value="MATE_MepA_like"/>
    <property type="match status" value="1"/>
</dbReference>
<dbReference type="EMBL" id="LS483487">
    <property type="protein sequence ID" value="SQJ12846.1"/>
    <property type="molecule type" value="Genomic_DNA"/>
</dbReference>
<evidence type="ECO:0000256" key="10">
    <source>
        <dbReference type="SAM" id="Phobius"/>
    </source>
</evidence>
<evidence type="ECO:0000256" key="5">
    <source>
        <dbReference type="ARBA" id="ARBA00022475"/>
    </source>
</evidence>
<keyword evidence="7 10" id="KW-1133">Transmembrane helix</keyword>
<keyword evidence="9" id="KW-0046">Antibiotic resistance</keyword>
<keyword evidence="5" id="KW-1003">Cell membrane</keyword>
<sequence>MEQMKKNDLGKDSIGKLIVNLTIPAITAQLINALYNIVDRIYIGRIPEVGGAALTGVGVTFPIVMLISAFGALLGMGGAPKAAIKMGEKDNDSAEEILGNCFSGMIVMAVILTVFFLLFQKPLLMMFGASDRTVIYGLKYLNIYVCGTIFVQATLVLNSFITAQGFARTGMLTVLIGAVLNIVLDPILIFYFKMGVQGAAIATVVSQAVSAIWVTKFLTGKNTKIKIKKEYFKIKKSVIIPIIGLGLSPFVMQSTNSVVNVVLNSSLQKFGGDLGVGAMTICGSVIQVLQMPVFGLAQGVQPIVSYNYGARNIDRVKKAYKILLFMSMGYCAVAWLIEILFPAMFVTMFTEDQELIKFTVWALNIYGAGLFMMGVQVPCQQTFVALGEAKVSLILSLLKKIILLVPFALIFPLFFENKVFAVFLAEPVAGIIAASITATVFSIRFPKLLKRRAIG</sequence>
<dbReference type="PANTHER" id="PTHR43823:SF3">
    <property type="entry name" value="MULTIDRUG EXPORT PROTEIN MEPA"/>
    <property type="match status" value="1"/>
</dbReference>
<evidence type="ECO:0000313" key="12">
    <source>
        <dbReference type="Proteomes" id="UP000249008"/>
    </source>
</evidence>
<protein>
    <recommendedName>
        <fullName evidence="3">Multidrug export protein MepA</fullName>
    </recommendedName>
</protein>
<evidence type="ECO:0000256" key="4">
    <source>
        <dbReference type="ARBA" id="ARBA00022448"/>
    </source>
</evidence>